<sequence length="104" mass="11839">MHARQAAFGLAILLTLATFVCEGVRPLRRRGSGLRTRRFGCYSGNCGGYGGGYGGDYYGHFGHGFHDHYDHYDYDHFPHPGDHLPHAHVWHYDGYNPPHEHIIF</sequence>
<dbReference type="AlphaFoldDB" id="A0A183IZB7"/>
<organism evidence="4">
    <name type="scientific">Soboliphyme baturini</name>
    <dbReference type="NCBI Taxonomy" id="241478"/>
    <lineage>
        <taxon>Eukaryota</taxon>
        <taxon>Metazoa</taxon>
        <taxon>Ecdysozoa</taxon>
        <taxon>Nematoda</taxon>
        <taxon>Enoplea</taxon>
        <taxon>Dorylaimia</taxon>
        <taxon>Dioctophymatida</taxon>
        <taxon>Dioctophymatoidea</taxon>
        <taxon>Soboliphymatidae</taxon>
        <taxon>Soboliphyme</taxon>
    </lineage>
</organism>
<gene>
    <name evidence="2" type="ORF">SBAD_LOCUS8965</name>
</gene>
<feature type="chain" id="PRO_5043140315" evidence="1">
    <location>
        <begin position="24"/>
        <end position="104"/>
    </location>
</feature>
<evidence type="ECO:0000256" key="1">
    <source>
        <dbReference type="SAM" id="SignalP"/>
    </source>
</evidence>
<dbReference type="EMBL" id="UZAM01012162">
    <property type="protein sequence ID" value="VDP20358.1"/>
    <property type="molecule type" value="Genomic_DNA"/>
</dbReference>
<proteinExistence type="predicted"/>
<protein>
    <submittedName>
        <fullName evidence="4">Glycine rich protein</fullName>
    </submittedName>
</protein>
<feature type="signal peptide" evidence="1">
    <location>
        <begin position="1"/>
        <end position="23"/>
    </location>
</feature>
<name>A0A183IZB7_9BILA</name>
<keyword evidence="3" id="KW-1185">Reference proteome</keyword>
<dbReference type="WBParaSite" id="SBAD_0000929001-mRNA-1">
    <property type="protein sequence ID" value="SBAD_0000929001-mRNA-1"/>
    <property type="gene ID" value="SBAD_0000929001"/>
</dbReference>
<evidence type="ECO:0000313" key="3">
    <source>
        <dbReference type="Proteomes" id="UP000270296"/>
    </source>
</evidence>
<accession>A0A183IZB7</accession>
<reference evidence="4" key="1">
    <citation type="submission" date="2016-06" db="UniProtKB">
        <authorList>
            <consortium name="WormBaseParasite"/>
        </authorList>
    </citation>
    <scope>IDENTIFICATION</scope>
</reference>
<evidence type="ECO:0000313" key="4">
    <source>
        <dbReference type="WBParaSite" id="SBAD_0000929001-mRNA-1"/>
    </source>
</evidence>
<keyword evidence="1" id="KW-0732">Signal</keyword>
<reference evidence="2 3" key="2">
    <citation type="submission" date="2018-11" db="EMBL/GenBank/DDBJ databases">
        <authorList>
            <consortium name="Pathogen Informatics"/>
        </authorList>
    </citation>
    <scope>NUCLEOTIDE SEQUENCE [LARGE SCALE GENOMIC DNA]</scope>
</reference>
<dbReference type="Proteomes" id="UP000270296">
    <property type="component" value="Unassembled WGS sequence"/>
</dbReference>
<evidence type="ECO:0000313" key="2">
    <source>
        <dbReference type="EMBL" id="VDP20358.1"/>
    </source>
</evidence>